<reference evidence="6" key="1">
    <citation type="journal article" date="2020" name="Cell">
        <title>Large-Scale Comparative Analyses of Tick Genomes Elucidate Their Genetic Diversity and Vector Capacities.</title>
        <authorList>
            <consortium name="Tick Genome and Microbiome Consortium (TIGMIC)"/>
            <person name="Jia N."/>
            <person name="Wang J."/>
            <person name="Shi W."/>
            <person name="Du L."/>
            <person name="Sun Y."/>
            <person name="Zhan W."/>
            <person name="Jiang J.F."/>
            <person name="Wang Q."/>
            <person name="Zhang B."/>
            <person name="Ji P."/>
            <person name="Bell-Sakyi L."/>
            <person name="Cui X.M."/>
            <person name="Yuan T.T."/>
            <person name="Jiang B.G."/>
            <person name="Yang W.F."/>
            <person name="Lam T.T."/>
            <person name="Chang Q.C."/>
            <person name="Ding S.J."/>
            <person name="Wang X.J."/>
            <person name="Zhu J.G."/>
            <person name="Ruan X.D."/>
            <person name="Zhao L."/>
            <person name="Wei J.T."/>
            <person name="Ye R.Z."/>
            <person name="Que T.C."/>
            <person name="Du C.H."/>
            <person name="Zhou Y.H."/>
            <person name="Cheng J.X."/>
            <person name="Dai P.F."/>
            <person name="Guo W.B."/>
            <person name="Han X.H."/>
            <person name="Huang E.J."/>
            <person name="Li L.F."/>
            <person name="Wei W."/>
            <person name="Gao Y.C."/>
            <person name="Liu J.Z."/>
            <person name="Shao H.Z."/>
            <person name="Wang X."/>
            <person name="Wang C.C."/>
            <person name="Yang T.C."/>
            <person name="Huo Q.B."/>
            <person name="Li W."/>
            <person name="Chen H.Y."/>
            <person name="Chen S.E."/>
            <person name="Zhou L.G."/>
            <person name="Ni X.B."/>
            <person name="Tian J.H."/>
            <person name="Sheng Y."/>
            <person name="Liu T."/>
            <person name="Pan Y.S."/>
            <person name="Xia L.Y."/>
            <person name="Li J."/>
            <person name="Zhao F."/>
            <person name="Cao W.C."/>
        </authorList>
    </citation>
    <scope>NUCLEOTIDE SEQUENCE</scope>
    <source>
        <strain evidence="6">Rmic-2018</strain>
    </source>
</reference>
<gene>
    <name evidence="6" type="ORF">HPB51_020606</name>
</gene>
<keyword evidence="7" id="KW-1185">Reference proteome</keyword>
<dbReference type="AlphaFoldDB" id="A0A9J6DIE5"/>
<evidence type="ECO:0000256" key="2">
    <source>
        <dbReference type="ARBA" id="ARBA00016807"/>
    </source>
</evidence>
<accession>A0A9J6DIE5</accession>
<name>A0A9J6DIE5_RHIMP</name>
<comment type="caution">
    <text evidence="6">The sequence shown here is derived from an EMBL/GenBank/DDBJ whole genome shotgun (WGS) entry which is preliminary data.</text>
</comment>
<evidence type="ECO:0000256" key="4">
    <source>
        <dbReference type="SAM" id="MobiDB-lite"/>
    </source>
</evidence>
<evidence type="ECO:0000313" key="6">
    <source>
        <dbReference type="EMBL" id="KAH8021996.1"/>
    </source>
</evidence>
<evidence type="ECO:0000256" key="3">
    <source>
        <dbReference type="ARBA" id="ARBA00025466"/>
    </source>
</evidence>
<feature type="domain" description="Myb/SANT-like DNA-binding" evidence="5">
    <location>
        <begin position="23"/>
        <end position="74"/>
    </location>
</feature>
<dbReference type="InterPro" id="IPR028002">
    <property type="entry name" value="Myb_DNA-bind_5"/>
</dbReference>
<comment type="subunit">
    <text evidence="1">Self-associates forming complexes of several hundred monomers.</text>
</comment>
<dbReference type="VEuPathDB" id="VectorBase:LOC119185317"/>
<comment type="function">
    <text evidence="3">Involved in transvection phenomena (= synapsis-dependent gene expression), where the synaptic pairing of chromosomes carrying genes with which zeste interacts influences the expression of these genes. Zeste binds to DNA and stimulates transcription from a nearby promoter.</text>
</comment>
<dbReference type="Proteomes" id="UP000821866">
    <property type="component" value="Chromosome 7"/>
</dbReference>
<reference evidence="6" key="2">
    <citation type="submission" date="2021-09" db="EMBL/GenBank/DDBJ databases">
        <authorList>
            <person name="Jia N."/>
            <person name="Wang J."/>
            <person name="Shi W."/>
            <person name="Du L."/>
            <person name="Sun Y."/>
            <person name="Zhan W."/>
            <person name="Jiang J."/>
            <person name="Wang Q."/>
            <person name="Zhang B."/>
            <person name="Ji P."/>
            <person name="Sakyi L.B."/>
            <person name="Cui X."/>
            <person name="Yuan T."/>
            <person name="Jiang B."/>
            <person name="Yang W."/>
            <person name="Lam T.T.-Y."/>
            <person name="Chang Q."/>
            <person name="Ding S."/>
            <person name="Wang X."/>
            <person name="Zhu J."/>
            <person name="Ruan X."/>
            <person name="Zhao L."/>
            <person name="Wei J."/>
            <person name="Que T."/>
            <person name="Du C."/>
            <person name="Cheng J."/>
            <person name="Dai P."/>
            <person name="Han X."/>
            <person name="Huang E."/>
            <person name="Gao Y."/>
            <person name="Liu J."/>
            <person name="Shao H."/>
            <person name="Ye R."/>
            <person name="Li L."/>
            <person name="Wei W."/>
            <person name="Wang X."/>
            <person name="Wang C."/>
            <person name="Huo Q."/>
            <person name="Li W."/>
            <person name="Guo W."/>
            <person name="Chen H."/>
            <person name="Chen S."/>
            <person name="Zhou L."/>
            <person name="Zhou L."/>
            <person name="Ni X."/>
            <person name="Tian J."/>
            <person name="Zhou Y."/>
            <person name="Sheng Y."/>
            <person name="Liu T."/>
            <person name="Pan Y."/>
            <person name="Xia L."/>
            <person name="Li J."/>
            <person name="Zhao F."/>
            <person name="Cao W."/>
        </authorList>
    </citation>
    <scope>NUCLEOTIDE SEQUENCE</scope>
    <source>
        <strain evidence="6">Rmic-2018</strain>
        <tissue evidence="6">Larvae</tissue>
    </source>
</reference>
<evidence type="ECO:0000256" key="1">
    <source>
        <dbReference type="ARBA" id="ARBA00011764"/>
    </source>
</evidence>
<dbReference type="EMBL" id="JABSTU010000009">
    <property type="protein sequence ID" value="KAH8021996.1"/>
    <property type="molecule type" value="Genomic_DNA"/>
</dbReference>
<dbReference type="Pfam" id="PF13873">
    <property type="entry name" value="Myb_DNA-bind_5"/>
    <property type="match status" value="1"/>
</dbReference>
<dbReference type="PANTHER" id="PTHR21411">
    <property type="entry name" value="APONTIC"/>
    <property type="match status" value="1"/>
</dbReference>
<proteinExistence type="predicted"/>
<feature type="region of interest" description="Disordered" evidence="4">
    <location>
        <begin position="164"/>
        <end position="194"/>
    </location>
</feature>
<organism evidence="6 7">
    <name type="scientific">Rhipicephalus microplus</name>
    <name type="common">Cattle tick</name>
    <name type="synonym">Boophilus microplus</name>
    <dbReference type="NCBI Taxonomy" id="6941"/>
    <lineage>
        <taxon>Eukaryota</taxon>
        <taxon>Metazoa</taxon>
        <taxon>Ecdysozoa</taxon>
        <taxon>Arthropoda</taxon>
        <taxon>Chelicerata</taxon>
        <taxon>Arachnida</taxon>
        <taxon>Acari</taxon>
        <taxon>Parasitiformes</taxon>
        <taxon>Ixodida</taxon>
        <taxon>Ixodoidea</taxon>
        <taxon>Ixodidae</taxon>
        <taxon>Rhipicephalinae</taxon>
        <taxon>Rhipicephalus</taxon>
        <taxon>Boophilus</taxon>
    </lineage>
</organism>
<dbReference type="PANTHER" id="PTHR21411:SF0">
    <property type="entry name" value="REGULATORY PROTEIN ZESTE"/>
    <property type="match status" value="1"/>
</dbReference>
<evidence type="ECO:0000259" key="5">
    <source>
        <dbReference type="Pfam" id="PF13873"/>
    </source>
</evidence>
<protein>
    <recommendedName>
        <fullName evidence="2">Regulatory protein zeste</fullName>
    </recommendedName>
</protein>
<sequence>MSFNDDRGVARDGRKTTATRFVFTREERELLVNLVTRHKAVIENKRTDALTKRAKDSAWEKLTSEYNSQPGIRRVTVHSCNPYDSDGAHLNQPVLSLSPSRIFESMLTGSQDNTEELLDETIQPQLRSSKSAGSSGPQTTQPPTEGACASCPSHTLAVVAPGNEESRTAAAAPEDNRENLVGAGERQRPKSTRSRLAAIERVLAPEAAARMEALKTDKQRKAQLHALELRLRKQQLLHQRKMHRMQVQREQELHKMQVQLLKQQLEQQKWRFNIERQKLLFELQEKRQQQRIETQPKQK</sequence>
<feature type="region of interest" description="Disordered" evidence="4">
    <location>
        <begin position="126"/>
        <end position="150"/>
    </location>
</feature>
<feature type="compositionally biased region" description="Polar residues" evidence="4">
    <location>
        <begin position="126"/>
        <end position="143"/>
    </location>
</feature>
<evidence type="ECO:0000313" key="7">
    <source>
        <dbReference type="Proteomes" id="UP000821866"/>
    </source>
</evidence>